<evidence type="ECO:0000313" key="4">
    <source>
        <dbReference type="Proteomes" id="UP000234384"/>
    </source>
</evidence>
<keyword evidence="1" id="KW-0732">Signal</keyword>
<feature type="signal peptide" evidence="1">
    <location>
        <begin position="1"/>
        <end position="26"/>
    </location>
</feature>
<dbReference type="Pfam" id="PF15983">
    <property type="entry name" value="DUF4767"/>
    <property type="match status" value="1"/>
</dbReference>
<proteinExistence type="predicted"/>
<evidence type="ECO:0000259" key="2">
    <source>
        <dbReference type="Pfam" id="PF15983"/>
    </source>
</evidence>
<feature type="domain" description="DUF4767" evidence="2">
    <location>
        <begin position="525"/>
        <end position="650"/>
    </location>
</feature>
<gene>
    <name evidence="3" type="ORF">CYJ57_05765</name>
</gene>
<accession>A0A2I1JY40</accession>
<comment type="caution">
    <text evidence="3">The sequence shown here is derived from an EMBL/GenBank/DDBJ whole genome shotgun (WGS) entry which is preliminary data.</text>
</comment>
<dbReference type="Proteomes" id="UP000234384">
    <property type="component" value="Unassembled WGS sequence"/>
</dbReference>
<sequence>MKMLKCMRWIMLVTGMSLLTGEPVRANEELPEYYRPVIEDYEKNLDRILDADFTGLYDSPYISELGIANARPSDKIIYSIQDLDHNGIPELLLTGVNEYRSLFHIFTFNGEEVVTVAGYDYPERPDTGEIEAPYVHLSPKSGLDFYQDGRLGYRLKSSSTGNFYAFVTFNETGDDIVPIAEYSSYSQNDTMVYEDKTHQKFLTEDEYRSIMPGDDELIDIYEDWQWYEIGGGESVQESSQVDVAFSEEMQGYLNRLRDLNHRWYELLDTSWDTERITVHDLMALDIQVFDDANVYHPIIPAMYRKAQDVAAEYDESEDAHYRIRNISDLKTIAQNTFAIEKMLLPELTDESLEALNHLRFYCLAAYYEAINQAEKETGFLSYGFILESLDGMKYDVAELFTVDDARYDLLNRISIVAGESAEINGFGFKYWKMEYFQNPYPEGTHHIVSMRTSAGAQDISGVGIFFIDKHTGEMQFATLGNTNNPKEIDPFDYQAYYQVDVTNHYPAFEPVEFPELPAPSFDAKAHERLGNIMQSWGSTMNQVYQQYTLEHPVDFYGGTFPRKTFEINLDGEITTIHYQHDGDGILGIRIDAVYSDIEDTANSSDERHLYLFVADPTHPRVLVALQGPDADGHTLFWDTQNSDLIGRFNFLVKELYQE</sequence>
<protein>
    <recommendedName>
        <fullName evidence="2">DUF4767 domain-containing protein</fullName>
    </recommendedName>
</protein>
<feature type="chain" id="PRO_5014162727" description="DUF4767 domain-containing protein" evidence="1">
    <location>
        <begin position="27"/>
        <end position="658"/>
    </location>
</feature>
<dbReference type="OrthoDB" id="2149782at2"/>
<evidence type="ECO:0000256" key="1">
    <source>
        <dbReference type="SAM" id="SignalP"/>
    </source>
</evidence>
<dbReference type="AlphaFoldDB" id="A0A2I1JY40"/>
<dbReference type="InterPro" id="IPR031927">
    <property type="entry name" value="DUF4767"/>
</dbReference>
<name>A0A2I1JY40_9LACT</name>
<evidence type="ECO:0000313" key="3">
    <source>
        <dbReference type="EMBL" id="PKY88277.1"/>
    </source>
</evidence>
<reference evidence="3 4" key="1">
    <citation type="submission" date="2017-12" db="EMBL/GenBank/DDBJ databases">
        <title>Phylogenetic diversity of female urinary microbiome.</title>
        <authorList>
            <person name="Thomas-White K."/>
            <person name="Wolfe A.J."/>
        </authorList>
    </citation>
    <scope>NUCLEOTIDE SEQUENCE [LARGE SCALE GENOMIC DNA]</scope>
    <source>
        <strain evidence="3 4">UMB0898</strain>
    </source>
</reference>
<organism evidence="3 4">
    <name type="scientific">Falseniella ignava</name>
    <dbReference type="NCBI Taxonomy" id="137730"/>
    <lineage>
        <taxon>Bacteria</taxon>
        <taxon>Bacillati</taxon>
        <taxon>Bacillota</taxon>
        <taxon>Bacilli</taxon>
        <taxon>Lactobacillales</taxon>
        <taxon>Aerococcaceae</taxon>
        <taxon>Falseniella</taxon>
    </lineage>
</organism>
<dbReference type="EMBL" id="PKHE01000014">
    <property type="protein sequence ID" value="PKY88277.1"/>
    <property type="molecule type" value="Genomic_DNA"/>
</dbReference>